<feature type="compositionally biased region" description="Basic residues" evidence="1">
    <location>
        <begin position="310"/>
        <end position="330"/>
    </location>
</feature>
<sequence>MASQHVVPFSAGRNDDASRTSKSSARATRKPRKKSLVRTAATGYVASRSMNLVAKQAFNDDGSLTPGAETWLTRAVTVQRPLVLANLRRLRKAHPTLTNRQLAAELDKEFKRSMTGGGALIGATAAVPAVGTVASLSLSAVSTGGFLEMCALYAQSMAELSGITTEDPQRAKLLVMGIMLGEEGRRLLGELSDQAGGRGSGPIGSIVPLSSLASGSAGSSTMAGLVANQIKKQFLRRFFVRRGITMLGRAIPFGIGAVVGGVGNRALAGQIIRTAHKTFGELPEQTPAALVEDFKRGLEREQLRADRKERRAKKKQIKTSAKAQRKKKKALKSEKSADSQPELPAAGRPEQSSSSVRTDQPIVGELAEEK</sequence>
<protein>
    <recommendedName>
        <fullName evidence="4">Di-and tripeptidase</fullName>
    </recommendedName>
</protein>
<name>A0ABT2HPW7_9MICC</name>
<dbReference type="RefSeq" id="WP_260072828.1">
    <property type="nucleotide sequence ID" value="NZ_JALXMO010000009.1"/>
</dbReference>
<evidence type="ECO:0000256" key="1">
    <source>
        <dbReference type="SAM" id="MobiDB-lite"/>
    </source>
</evidence>
<feature type="region of interest" description="Disordered" evidence="1">
    <location>
        <begin position="301"/>
        <end position="370"/>
    </location>
</feature>
<evidence type="ECO:0008006" key="4">
    <source>
        <dbReference type="Google" id="ProtNLM"/>
    </source>
</evidence>
<keyword evidence="3" id="KW-1185">Reference proteome</keyword>
<evidence type="ECO:0000313" key="3">
    <source>
        <dbReference type="Proteomes" id="UP001205046"/>
    </source>
</evidence>
<proteinExistence type="predicted"/>
<feature type="region of interest" description="Disordered" evidence="1">
    <location>
        <begin position="1"/>
        <end position="36"/>
    </location>
</feature>
<feature type="compositionally biased region" description="Basic residues" evidence="1">
    <location>
        <begin position="27"/>
        <end position="36"/>
    </location>
</feature>
<dbReference type="EMBL" id="JALXMO010000009">
    <property type="protein sequence ID" value="MCT1606733.1"/>
    <property type="molecule type" value="Genomic_DNA"/>
</dbReference>
<gene>
    <name evidence="2" type="ORF">M3B43_05215</name>
</gene>
<evidence type="ECO:0000313" key="2">
    <source>
        <dbReference type="EMBL" id="MCT1606733.1"/>
    </source>
</evidence>
<comment type="caution">
    <text evidence="2">The sequence shown here is derived from an EMBL/GenBank/DDBJ whole genome shotgun (WGS) entry which is preliminary data.</text>
</comment>
<reference evidence="2 3" key="1">
    <citation type="submission" date="2022-04" db="EMBL/GenBank/DDBJ databases">
        <title>Human microbiome associated bacterial genomes.</title>
        <authorList>
            <person name="Sandstrom S."/>
            <person name="Salamzade R."/>
            <person name="Kalan L.R."/>
        </authorList>
    </citation>
    <scope>NUCLEOTIDE SEQUENCE [LARGE SCALE GENOMIC DNA]</scope>
    <source>
        <strain evidence="3">p3-SID767</strain>
    </source>
</reference>
<accession>A0ABT2HPW7</accession>
<organism evidence="2 3">
    <name type="scientific">Nesterenkonia massiliensis</name>
    <dbReference type="NCBI Taxonomy" id="1232429"/>
    <lineage>
        <taxon>Bacteria</taxon>
        <taxon>Bacillati</taxon>
        <taxon>Actinomycetota</taxon>
        <taxon>Actinomycetes</taxon>
        <taxon>Micrococcales</taxon>
        <taxon>Micrococcaceae</taxon>
        <taxon>Nesterenkonia</taxon>
    </lineage>
</organism>
<dbReference type="Proteomes" id="UP001205046">
    <property type="component" value="Unassembled WGS sequence"/>
</dbReference>